<organism evidence="1 2">
    <name type="scientific">Hymenoscyphus albidus</name>
    <dbReference type="NCBI Taxonomy" id="595503"/>
    <lineage>
        <taxon>Eukaryota</taxon>
        <taxon>Fungi</taxon>
        <taxon>Dikarya</taxon>
        <taxon>Ascomycota</taxon>
        <taxon>Pezizomycotina</taxon>
        <taxon>Leotiomycetes</taxon>
        <taxon>Helotiales</taxon>
        <taxon>Helotiaceae</taxon>
        <taxon>Hymenoscyphus</taxon>
    </lineage>
</organism>
<keyword evidence="2" id="KW-1185">Reference proteome</keyword>
<name>A0A9N9M297_9HELO</name>
<sequence length="94" mass="10681">MSHPSLCGVNLRKAAKKPGVLVKWYPGMPTATREKTNTFSTFTDLFMEVIPEFDPNAPFDITELNGISPYKNLKTSNEIPYKPYLPFIQKTKND</sequence>
<reference evidence="1" key="1">
    <citation type="submission" date="2021-07" db="EMBL/GenBank/DDBJ databases">
        <authorList>
            <person name="Durling M."/>
        </authorList>
    </citation>
    <scope>NUCLEOTIDE SEQUENCE</scope>
</reference>
<evidence type="ECO:0000313" key="2">
    <source>
        <dbReference type="Proteomes" id="UP000701801"/>
    </source>
</evidence>
<dbReference type="EMBL" id="CAJVRM010000695">
    <property type="protein sequence ID" value="CAG8982886.1"/>
    <property type="molecule type" value="Genomic_DNA"/>
</dbReference>
<proteinExistence type="predicted"/>
<dbReference type="Proteomes" id="UP000701801">
    <property type="component" value="Unassembled WGS sequence"/>
</dbReference>
<protein>
    <submittedName>
        <fullName evidence="1">Uncharacterized protein</fullName>
    </submittedName>
</protein>
<dbReference type="AlphaFoldDB" id="A0A9N9M297"/>
<gene>
    <name evidence="1" type="ORF">HYALB_00002903</name>
</gene>
<comment type="caution">
    <text evidence="1">The sequence shown here is derived from an EMBL/GenBank/DDBJ whole genome shotgun (WGS) entry which is preliminary data.</text>
</comment>
<accession>A0A9N9M297</accession>
<evidence type="ECO:0000313" key="1">
    <source>
        <dbReference type="EMBL" id="CAG8982886.1"/>
    </source>
</evidence>